<name>A0ACB8SIX0_9AGAM</name>
<reference evidence="1" key="2">
    <citation type="journal article" date="2022" name="New Phytol.">
        <title>Evolutionary transition to the ectomycorrhizal habit in the genomes of a hyperdiverse lineage of mushroom-forming fungi.</title>
        <authorList>
            <person name="Looney B."/>
            <person name="Miyauchi S."/>
            <person name="Morin E."/>
            <person name="Drula E."/>
            <person name="Courty P.E."/>
            <person name="Kohler A."/>
            <person name="Kuo A."/>
            <person name="LaButti K."/>
            <person name="Pangilinan J."/>
            <person name="Lipzen A."/>
            <person name="Riley R."/>
            <person name="Andreopoulos W."/>
            <person name="He G."/>
            <person name="Johnson J."/>
            <person name="Nolan M."/>
            <person name="Tritt A."/>
            <person name="Barry K.W."/>
            <person name="Grigoriev I.V."/>
            <person name="Nagy L.G."/>
            <person name="Hibbett D."/>
            <person name="Henrissat B."/>
            <person name="Matheny P.B."/>
            <person name="Labbe J."/>
            <person name="Martin F.M."/>
        </authorList>
    </citation>
    <scope>NUCLEOTIDE SEQUENCE</scope>
    <source>
        <strain evidence="1">HHB10654</strain>
    </source>
</reference>
<gene>
    <name evidence="1" type="ORF">BV25DRAFT_1814475</name>
</gene>
<organism evidence="1 2">
    <name type="scientific">Artomyces pyxidatus</name>
    <dbReference type="NCBI Taxonomy" id="48021"/>
    <lineage>
        <taxon>Eukaryota</taxon>
        <taxon>Fungi</taxon>
        <taxon>Dikarya</taxon>
        <taxon>Basidiomycota</taxon>
        <taxon>Agaricomycotina</taxon>
        <taxon>Agaricomycetes</taxon>
        <taxon>Russulales</taxon>
        <taxon>Auriscalpiaceae</taxon>
        <taxon>Artomyces</taxon>
    </lineage>
</organism>
<sequence>RIYRHKVLRINYTTYDLRCAQDSINPCTHADIMVLSCEDDDGTAKHHYYWYAHVIGVYHANIIYTGPGAKTTEPQRMEFLWVRWFGRDGPSRYKSSWKAQAPHRVGFVDAEAGGAFGFLNPNPVIRAVHLIPAFHYGRTRSLLPPSIIRPKADNDVDYWFYYIGMYANFLQSHY</sequence>
<accession>A0ACB8SIX0</accession>
<protein>
    <submittedName>
        <fullName evidence="1">Uncharacterized protein</fullName>
    </submittedName>
</protein>
<dbReference type="Proteomes" id="UP000814140">
    <property type="component" value="Unassembled WGS sequence"/>
</dbReference>
<feature type="non-terminal residue" evidence="1">
    <location>
        <position position="1"/>
    </location>
</feature>
<evidence type="ECO:0000313" key="2">
    <source>
        <dbReference type="Proteomes" id="UP000814140"/>
    </source>
</evidence>
<dbReference type="EMBL" id="MU277269">
    <property type="protein sequence ID" value="KAI0056177.1"/>
    <property type="molecule type" value="Genomic_DNA"/>
</dbReference>
<proteinExistence type="predicted"/>
<keyword evidence="2" id="KW-1185">Reference proteome</keyword>
<reference evidence="1" key="1">
    <citation type="submission" date="2021-03" db="EMBL/GenBank/DDBJ databases">
        <authorList>
            <consortium name="DOE Joint Genome Institute"/>
            <person name="Ahrendt S."/>
            <person name="Looney B.P."/>
            <person name="Miyauchi S."/>
            <person name="Morin E."/>
            <person name="Drula E."/>
            <person name="Courty P.E."/>
            <person name="Chicoki N."/>
            <person name="Fauchery L."/>
            <person name="Kohler A."/>
            <person name="Kuo A."/>
            <person name="Labutti K."/>
            <person name="Pangilinan J."/>
            <person name="Lipzen A."/>
            <person name="Riley R."/>
            <person name="Andreopoulos W."/>
            <person name="He G."/>
            <person name="Johnson J."/>
            <person name="Barry K.W."/>
            <person name="Grigoriev I.V."/>
            <person name="Nagy L."/>
            <person name="Hibbett D."/>
            <person name="Henrissat B."/>
            <person name="Matheny P.B."/>
            <person name="Labbe J."/>
            <person name="Martin F."/>
        </authorList>
    </citation>
    <scope>NUCLEOTIDE SEQUENCE</scope>
    <source>
        <strain evidence="1">HHB10654</strain>
    </source>
</reference>
<evidence type="ECO:0000313" key="1">
    <source>
        <dbReference type="EMBL" id="KAI0056177.1"/>
    </source>
</evidence>
<comment type="caution">
    <text evidence="1">The sequence shown here is derived from an EMBL/GenBank/DDBJ whole genome shotgun (WGS) entry which is preliminary data.</text>
</comment>